<keyword evidence="2" id="KW-1185">Reference proteome</keyword>
<sequence length="203" mass="23053">MDPTSTSYKMTYGLKRTFHIQTLKCIRAQPFSLNKSTSNNHNKVLSVLVSYFPKTEGHVDVEHLAAIELVTVKTDTIFEELCDLLNQNQIPSTNLVSILMDSCAVMRGSKNGLERRIRGDKAPNLLDIDGDVCHHIHNWTNKLCTRFESCVEDLFTSIFTDHKNCVDLAEVCNIQGIKFTSPECFISHCWLSTYDFAVSTFRL</sequence>
<comment type="caution">
    <text evidence="1">The sequence shown here is derived from an EMBL/GenBank/DDBJ whole genome shotgun (WGS) entry which is preliminary data.</text>
</comment>
<dbReference type="PANTHER" id="PTHR37162">
    <property type="entry name" value="HAT FAMILY DIMERISATION DOMAINCONTAINING PROTEIN-RELATED"/>
    <property type="match status" value="1"/>
</dbReference>
<dbReference type="EMBL" id="JAIWYP010000004">
    <property type="protein sequence ID" value="KAH3837662.1"/>
    <property type="molecule type" value="Genomic_DNA"/>
</dbReference>
<evidence type="ECO:0008006" key="3">
    <source>
        <dbReference type="Google" id="ProtNLM"/>
    </source>
</evidence>
<name>A0A9D4QPE9_DREPO</name>
<reference evidence="1" key="2">
    <citation type="submission" date="2020-11" db="EMBL/GenBank/DDBJ databases">
        <authorList>
            <person name="McCartney M.A."/>
            <person name="Auch B."/>
            <person name="Kono T."/>
            <person name="Mallez S."/>
            <person name="Becker A."/>
            <person name="Gohl D.M."/>
            <person name="Silverstein K.A.T."/>
            <person name="Koren S."/>
            <person name="Bechman K.B."/>
            <person name="Herman A."/>
            <person name="Abrahante J.E."/>
            <person name="Garbe J."/>
        </authorList>
    </citation>
    <scope>NUCLEOTIDE SEQUENCE</scope>
    <source>
        <strain evidence="1">Duluth1</strain>
        <tissue evidence="1">Whole animal</tissue>
    </source>
</reference>
<dbReference type="Proteomes" id="UP000828390">
    <property type="component" value="Unassembled WGS sequence"/>
</dbReference>
<accession>A0A9D4QPE9</accession>
<dbReference type="AlphaFoldDB" id="A0A9D4QPE9"/>
<protein>
    <recommendedName>
        <fullName evidence="3">DUF4371 domain-containing protein</fullName>
    </recommendedName>
</protein>
<proteinExistence type="predicted"/>
<reference evidence="1" key="1">
    <citation type="journal article" date="2019" name="bioRxiv">
        <title>The Genome of the Zebra Mussel, Dreissena polymorpha: A Resource for Invasive Species Research.</title>
        <authorList>
            <person name="McCartney M.A."/>
            <person name="Auch B."/>
            <person name="Kono T."/>
            <person name="Mallez S."/>
            <person name="Zhang Y."/>
            <person name="Obille A."/>
            <person name="Becker A."/>
            <person name="Abrahante J.E."/>
            <person name="Garbe J."/>
            <person name="Badalamenti J.P."/>
            <person name="Herman A."/>
            <person name="Mangelson H."/>
            <person name="Liachko I."/>
            <person name="Sullivan S."/>
            <person name="Sone E.D."/>
            <person name="Koren S."/>
            <person name="Silverstein K.A.T."/>
            <person name="Beckman K.B."/>
            <person name="Gohl D.M."/>
        </authorList>
    </citation>
    <scope>NUCLEOTIDE SEQUENCE</scope>
    <source>
        <strain evidence="1">Duluth1</strain>
        <tissue evidence="1">Whole animal</tissue>
    </source>
</reference>
<evidence type="ECO:0000313" key="2">
    <source>
        <dbReference type="Proteomes" id="UP000828390"/>
    </source>
</evidence>
<gene>
    <name evidence="1" type="ORF">DPMN_111063</name>
</gene>
<evidence type="ECO:0000313" key="1">
    <source>
        <dbReference type="EMBL" id="KAH3837662.1"/>
    </source>
</evidence>
<organism evidence="1 2">
    <name type="scientific">Dreissena polymorpha</name>
    <name type="common">Zebra mussel</name>
    <name type="synonym">Mytilus polymorpha</name>
    <dbReference type="NCBI Taxonomy" id="45954"/>
    <lineage>
        <taxon>Eukaryota</taxon>
        <taxon>Metazoa</taxon>
        <taxon>Spiralia</taxon>
        <taxon>Lophotrochozoa</taxon>
        <taxon>Mollusca</taxon>
        <taxon>Bivalvia</taxon>
        <taxon>Autobranchia</taxon>
        <taxon>Heteroconchia</taxon>
        <taxon>Euheterodonta</taxon>
        <taxon>Imparidentia</taxon>
        <taxon>Neoheterodontei</taxon>
        <taxon>Myida</taxon>
        <taxon>Dreissenoidea</taxon>
        <taxon>Dreissenidae</taxon>
        <taxon>Dreissena</taxon>
    </lineage>
</organism>
<dbReference type="PANTHER" id="PTHR37162:SF1">
    <property type="entry name" value="BED-TYPE DOMAIN-CONTAINING PROTEIN"/>
    <property type="match status" value="1"/>
</dbReference>